<feature type="compositionally biased region" description="Pro residues" evidence="1">
    <location>
        <begin position="10"/>
        <end position="21"/>
    </location>
</feature>
<organism evidence="2 3">
    <name type="scientific">Mycena maculata</name>
    <dbReference type="NCBI Taxonomy" id="230809"/>
    <lineage>
        <taxon>Eukaryota</taxon>
        <taxon>Fungi</taxon>
        <taxon>Dikarya</taxon>
        <taxon>Basidiomycota</taxon>
        <taxon>Agaricomycotina</taxon>
        <taxon>Agaricomycetes</taxon>
        <taxon>Agaricomycetidae</taxon>
        <taxon>Agaricales</taxon>
        <taxon>Marasmiineae</taxon>
        <taxon>Mycenaceae</taxon>
        <taxon>Mycena</taxon>
    </lineage>
</organism>
<name>A0AAD7II76_9AGAR</name>
<gene>
    <name evidence="2" type="ORF">DFH07DRAFT_36090</name>
</gene>
<dbReference type="Proteomes" id="UP001215280">
    <property type="component" value="Unassembled WGS sequence"/>
</dbReference>
<evidence type="ECO:0000256" key="1">
    <source>
        <dbReference type="SAM" id="MobiDB-lite"/>
    </source>
</evidence>
<evidence type="ECO:0000313" key="2">
    <source>
        <dbReference type="EMBL" id="KAJ7743503.1"/>
    </source>
</evidence>
<evidence type="ECO:0000313" key="3">
    <source>
        <dbReference type="Proteomes" id="UP001215280"/>
    </source>
</evidence>
<feature type="region of interest" description="Disordered" evidence="1">
    <location>
        <begin position="1"/>
        <end position="21"/>
    </location>
</feature>
<dbReference type="EMBL" id="JARJLG010000112">
    <property type="protein sequence ID" value="KAJ7743503.1"/>
    <property type="molecule type" value="Genomic_DNA"/>
</dbReference>
<proteinExistence type="predicted"/>
<protein>
    <submittedName>
        <fullName evidence="2">Uncharacterized protein</fullName>
    </submittedName>
</protein>
<dbReference type="AlphaFoldDB" id="A0AAD7II76"/>
<keyword evidence="3" id="KW-1185">Reference proteome</keyword>
<comment type="caution">
    <text evidence="2">The sequence shown here is derived from an EMBL/GenBank/DDBJ whole genome shotgun (WGS) entry which is preliminary data.</text>
</comment>
<accession>A0AAD7II76</accession>
<reference evidence="2" key="1">
    <citation type="submission" date="2023-03" db="EMBL/GenBank/DDBJ databases">
        <title>Massive genome expansion in bonnet fungi (Mycena s.s.) driven by repeated elements and novel gene families across ecological guilds.</title>
        <authorList>
            <consortium name="Lawrence Berkeley National Laboratory"/>
            <person name="Harder C.B."/>
            <person name="Miyauchi S."/>
            <person name="Viragh M."/>
            <person name="Kuo A."/>
            <person name="Thoen E."/>
            <person name="Andreopoulos B."/>
            <person name="Lu D."/>
            <person name="Skrede I."/>
            <person name="Drula E."/>
            <person name="Henrissat B."/>
            <person name="Morin E."/>
            <person name="Kohler A."/>
            <person name="Barry K."/>
            <person name="LaButti K."/>
            <person name="Morin E."/>
            <person name="Salamov A."/>
            <person name="Lipzen A."/>
            <person name="Mereny Z."/>
            <person name="Hegedus B."/>
            <person name="Baldrian P."/>
            <person name="Stursova M."/>
            <person name="Weitz H."/>
            <person name="Taylor A."/>
            <person name="Grigoriev I.V."/>
            <person name="Nagy L.G."/>
            <person name="Martin F."/>
            <person name="Kauserud H."/>
        </authorList>
    </citation>
    <scope>NUCLEOTIDE SEQUENCE</scope>
    <source>
        <strain evidence="2">CBHHK188m</strain>
    </source>
</reference>
<sequence length="255" mass="28941">MSQRARAHSAPPPVGRPVVPPWPKERVAIKKLKNADNQRWCTIRTVDPYYQEQVGSSTIYVPRGPGDSDEKIDIPRRCTDAIEERLEVAFPEMLGGRKMEIQLNTSRVGVAWVPEGTILHYHWREKSELFFFAEDPTQGTGCKKWRLVRIGGKVDSKWIAAESAENVGEALAVGRGQQTADYAVHITKEPSKAATGAKEEEETRAKEKETRVLEESWEVQYNENLSTSWEYALGVIMWRYLVGKESRSKNRVAGR</sequence>